<dbReference type="SUPFAM" id="SSF50952">
    <property type="entry name" value="Soluble quinoprotein glucose dehydrogenase"/>
    <property type="match status" value="1"/>
</dbReference>
<name>A0A5C8I451_9MICO</name>
<comment type="caution">
    <text evidence="3">The sequence shown here is derived from an EMBL/GenBank/DDBJ whole genome shotgun (WGS) entry which is preliminary data.</text>
</comment>
<keyword evidence="4" id="KW-1185">Reference proteome</keyword>
<dbReference type="PANTHER" id="PTHR19328">
    <property type="entry name" value="HEDGEHOG-INTERACTING PROTEIN"/>
    <property type="match status" value="1"/>
</dbReference>
<evidence type="ECO:0000259" key="2">
    <source>
        <dbReference type="Pfam" id="PF07995"/>
    </source>
</evidence>
<dbReference type="PANTHER" id="PTHR19328:SF13">
    <property type="entry name" value="HIPL1 PROTEIN"/>
    <property type="match status" value="1"/>
</dbReference>
<evidence type="ECO:0000313" key="4">
    <source>
        <dbReference type="Proteomes" id="UP000321034"/>
    </source>
</evidence>
<reference evidence="3 4" key="1">
    <citation type="submission" date="2019-08" db="EMBL/GenBank/DDBJ databases">
        <authorList>
            <person name="Dong K."/>
        </authorList>
    </citation>
    <scope>NUCLEOTIDE SEQUENCE [LARGE SCALE GENOMIC DNA]</scope>
    <source>
        <strain evidence="3 4">JCM14558</strain>
    </source>
</reference>
<dbReference type="AlphaFoldDB" id="A0A5C8I451"/>
<gene>
    <name evidence="3" type="ORF">FVP77_06700</name>
</gene>
<dbReference type="InterPro" id="IPR012938">
    <property type="entry name" value="Glc/Sorbosone_DH"/>
</dbReference>
<dbReference type="Pfam" id="PF07995">
    <property type="entry name" value="GSDH"/>
    <property type="match status" value="1"/>
</dbReference>
<feature type="domain" description="Glucose/Sorbosone dehydrogenase" evidence="2">
    <location>
        <begin position="48"/>
        <end position="334"/>
    </location>
</feature>
<proteinExistence type="predicted"/>
<dbReference type="InterPro" id="IPR011042">
    <property type="entry name" value="6-blade_b-propeller_TolB-like"/>
</dbReference>
<sequence length="355" mass="37138">MIVGCTATPASPTRTARPVPTTSAASPTRASAVAPQGDPVEFATGLVTPWAIAFDGETALISERDTSNILELTGIATRIVGTVPGVVQQGESGLLGIVVDNQRRLYVYSTAADGNRIQRFPLTGVAGSLGLGEAETLLDGIPAASYHDGGRIAFGPDGMLYATTGDAGQRDASQNLNSLGGKILRMTPDGGVPADNPFPDSLVYSYGHRNPQGIAWAEDGTLFAAEFGQDTWDELNIIIPGGNYGWPTAEGIAGNGAFIDPVQQWNPDDASPSGIAIVRGTVFIANLRGQTLRTVPVANPSTSTDYYTGTYGRIRHVAEAPDGQLWFLTSNTDGYGSGAREGDDRLLSVPLTTQQ</sequence>
<dbReference type="Proteomes" id="UP000321034">
    <property type="component" value="Unassembled WGS sequence"/>
</dbReference>
<protein>
    <submittedName>
        <fullName evidence="3">PQQ-dependent sugar dehydrogenase</fullName>
    </submittedName>
</protein>
<dbReference type="InterPro" id="IPR011041">
    <property type="entry name" value="Quinoprot_gluc/sorb_DH_b-prop"/>
</dbReference>
<dbReference type="Gene3D" id="2.120.10.30">
    <property type="entry name" value="TolB, C-terminal domain"/>
    <property type="match status" value="1"/>
</dbReference>
<evidence type="ECO:0000313" key="3">
    <source>
        <dbReference type="EMBL" id="TXK13837.1"/>
    </source>
</evidence>
<feature type="region of interest" description="Disordered" evidence="1">
    <location>
        <begin position="1"/>
        <end position="35"/>
    </location>
</feature>
<evidence type="ECO:0000256" key="1">
    <source>
        <dbReference type="SAM" id="MobiDB-lite"/>
    </source>
</evidence>
<accession>A0A5C8I451</accession>
<dbReference type="EMBL" id="VRSV01000001">
    <property type="protein sequence ID" value="TXK13837.1"/>
    <property type="molecule type" value="Genomic_DNA"/>
</dbReference>
<organism evidence="3 4">
    <name type="scientific">Microbacterium hatanonis</name>
    <dbReference type="NCBI Taxonomy" id="404366"/>
    <lineage>
        <taxon>Bacteria</taxon>
        <taxon>Bacillati</taxon>
        <taxon>Actinomycetota</taxon>
        <taxon>Actinomycetes</taxon>
        <taxon>Micrococcales</taxon>
        <taxon>Microbacteriaceae</taxon>
        <taxon>Microbacterium</taxon>
    </lineage>
</organism>
<dbReference type="OrthoDB" id="9770043at2"/>